<accession>A0ABT8ZUN0</accession>
<protein>
    <submittedName>
        <fullName evidence="2">RES family NAD+ phosphorylase</fullName>
    </submittedName>
</protein>
<dbReference type="InterPro" id="IPR014914">
    <property type="entry name" value="RES_dom"/>
</dbReference>
<sequence length="165" mass="18060">MPYPIGPCTAPLWRMIHPRHQREPFSGEGARLYGGRWNMKGWPALYLSTDHGTAIAEYHQSMIQPGMLVPYRVAAASVADLTATDAHIEAALSCDWDQIARRDGEVPPSWKLAQDLIAGGAEGAIVPSAQYRGGRNLVLWRWHDARKPGDGAALTLLDPQQALAP</sequence>
<evidence type="ECO:0000313" key="3">
    <source>
        <dbReference type="Proteomes" id="UP001176468"/>
    </source>
</evidence>
<proteinExistence type="predicted"/>
<dbReference type="EMBL" id="JAUQSZ010000002">
    <property type="protein sequence ID" value="MDO7841285.1"/>
    <property type="molecule type" value="Genomic_DNA"/>
</dbReference>
<feature type="domain" description="RES" evidence="1">
    <location>
        <begin position="24"/>
        <end position="149"/>
    </location>
</feature>
<gene>
    <name evidence="2" type="ORF">Q5H94_03020</name>
</gene>
<dbReference type="Pfam" id="PF08808">
    <property type="entry name" value="RES"/>
    <property type="match status" value="1"/>
</dbReference>
<evidence type="ECO:0000313" key="2">
    <source>
        <dbReference type="EMBL" id="MDO7841285.1"/>
    </source>
</evidence>
<comment type="caution">
    <text evidence="2">The sequence shown here is derived from an EMBL/GenBank/DDBJ whole genome shotgun (WGS) entry which is preliminary data.</text>
</comment>
<reference evidence="2" key="1">
    <citation type="submission" date="2023-07" db="EMBL/GenBank/DDBJ databases">
        <authorList>
            <person name="Kim M.K."/>
        </authorList>
    </citation>
    <scope>NUCLEOTIDE SEQUENCE</scope>
    <source>
        <strain evidence="2">CA1-15</strain>
    </source>
</reference>
<dbReference type="Proteomes" id="UP001176468">
    <property type="component" value="Unassembled WGS sequence"/>
</dbReference>
<name>A0ABT8ZUN0_9SPHN</name>
<keyword evidence="3" id="KW-1185">Reference proteome</keyword>
<organism evidence="2 3">
    <name type="scientific">Sphingomonas immobilis</name>
    <dbReference type="NCBI Taxonomy" id="3063997"/>
    <lineage>
        <taxon>Bacteria</taxon>
        <taxon>Pseudomonadati</taxon>
        <taxon>Pseudomonadota</taxon>
        <taxon>Alphaproteobacteria</taxon>
        <taxon>Sphingomonadales</taxon>
        <taxon>Sphingomonadaceae</taxon>
        <taxon>Sphingomonas</taxon>
    </lineage>
</organism>
<evidence type="ECO:0000259" key="1">
    <source>
        <dbReference type="SMART" id="SM00953"/>
    </source>
</evidence>
<dbReference type="RefSeq" id="WP_304559754.1">
    <property type="nucleotide sequence ID" value="NZ_JAUQSZ010000002.1"/>
</dbReference>
<dbReference type="SMART" id="SM00953">
    <property type="entry name" value="RES"/>
    <property type="match status" value="1"/>
</dbReference>